<dbReference type="EMBL" id="KQ249059">
    <property type="protein sequence ID" value="KNC71314.1"/>
    <property type="molecule type" value="Genomic_DNA"/>
</dbReference>
<accession>A0A0L0F3Y2</accession>
<dbReference type="STRING" id="667725.A0A0L0F3Y2"/>
<sequence length="47" mass="5143">MPKVRGDKKTRTHGAVAQQGITFNKDFGQHILKNPLIVQGIVDKSGL</sequence>
<evidence type="ECO:0000313" key="1">
    <source>
        <dbReference type="EMBL" id="KNC71314.1"/>
    </source>
</evidence>
<name>A0A0L0F3Y2_9EUKA</name>
<dbReference type="OrthoDB" id="74991at2759"/>
<dbReference type="RefSeq" id="XP_014145216.1">
    <property type="nucleotide sequence ID" value="XM_014289741.1"/>
</dbReference>
<dbReference type="Proteomes" id="UP000054560">
    <property type="component" value="Unassembled WGS sequence"/>
</dbReference>
<evidence type="ECO:0000313" key="2">
    <source>
        <dbReference type="Proteomes" id="UP000054560"/>
    </source>
</evidence>
<organism evidence="1 2">
    <name type="scientific">Sphaeroforma arctica JP610</name>
    <dbReference type="NCBI Taxonomy" id="667725"/>
    <lineage>
        <taxon>Eukaryota</taxon>
        <taxon>Ichthyosporea</taxon>
        <taxon>Ichthyophonida</taxon>
        <taxon>Sphaeroforma</taxon>
    </lineage>
</organism>
<proteinExistence type="predicted"/>
<protein>
    <submittedName>
        <fullName evidence="1">Uncharacterized protein</fullName>
    </submittedName>
</protein>
<gene>
    <name evidence="1" type="ORF">SARC_16147</name>
</gene>
<dbReference type="GeneID" id="25916651"/>
<reference evidence="1 2" key="1">
    <citation type="submission" date="2011-02" db="EMBL/GenBank/DDBJ databases">
        <title>The Genome Sequence of Sphaeroforma arctica JP610.</title>
        <authorList>
            <consortium name="The Broad Institute Genome Sequencing Platform"/>
            <person name="Russ C."/>
            <person name="Cuomo C."/>
            <person name="Young S.K."/>
            <person name="Zeng Q."/>
            <person name="Gargeya S."/>
            <person name="Alvarado L."/>
            <person name="Berlin A."/>
            <person name="Chapman S.B."/>
            <person name="Chen Z."/>
            <person name="Freedman E."/>
            <person name="Gellesch M."/>
            <person name="Goldberg J."/>
            <person name="Griggs A."/>
            <person name="Gujja S."/>
            <person name="Heilman E."/>
            <person name="Heiman D."/>
            <person name="Howarth C."/>
            <person name="Mehta T."/>
            <person name="Neiman D."/>
            <person name="Pearson M."/>
            <person name="Roberts A."/>
            <person name="Saif S."/>
            <person name="Shea T."/>
            <person name="Shenoy N."/>
            <person name="Sisk P."/>
            <person name="Stolte C."/>
            <person name="Sykes S."/>
            <person name="White J."/>
            <person name="Yandava C."/>
            <person name="Burger G."/>
            <person name="Gray M.W."/>
            <person name="Holland P.W.H."/>
            <person name="King N."/>
            <person name="Lang F.B.F."/>
            <person name="Roger A.J."/>
            <person name="Ruiz-Trillo I."/>
            <person name="Haas B."/>
            <person name="Nusbaum C."/>
            <person name="Birren B."/>
        </authorList>
    </citation>
    <scope>NUCLEOTIDE SEQUENCE [LARGE SCALE GENOMIC DNA]</scope>
    <source>
        <strain evidence="1 2">JP610</strain>
    </source>
</reference>
<dbReference type="AlphaFoldDB" id="A0A0L0F3Y2"/>
<dbReference type="eggNOG" id="KOG0820">
    <property type="taxonomic scope" value="Eukaryota"/>
</dbReference>
<feature type="non-terminal residue" evidence="1">
    <location>
        <position position="47"/>
    </location>
</feature>
<keyword evidence="2" id="KW-1185">Reference proteome</keyword>